<dbReference type="AlphaFoldDB" id="A0AAN7UJG8"/>
<comment type="caution">
    <text evidence="1">The sequence shown here is derived from an EMBL/GenBank/DDBJ whole genome shotgun (WGS) entry which is preliminary data.</text>
</comment>
<name>A0AAN7UJG8_9PEZI</name>
<dbReference type="Proteomes" id="UP001305414">
    <property type="component" value="Unassembled WGS sequence"/>
</dbReference>
<organism evidence="1 2">
    <name type="scientific">Xylaria bambusicola</name>
    <dbReference type="NCBI Taxonomy" id="326684"/>
    <lineage>
        <taxon>Eukaryota</taxon>
        <taxon>Fungi</taxon>
        <taxon>Dikarya</taxon>
        <taxon>Ascomycota</taxon>
        <taxon>Pezizomycotina</taxon>
        <taxon>Sordariomycetes</taxon>
        <taxon>Xylariomycetidae</taxon>
        <taxon>Xylariales</taxon>
        <taxon>Xylariaceae</taxon>
        <taxon>Xylaria</taxon>
    </lineage>
</organism>
<evidence type="ECO:0000313" key="1">
    <source>
        <dbReference type="EMBL" id="KAK5626201.1"/>
    </source>
</evidence>
<keyword evidence="2" id="KW-1185">Reference proteome</keyword>
<gene>
    <name evidence="1" type="ORF">RRF57_001916</name>
</gene>
<accession>A0AAN7UJG8</accession>
<sequence>MGLAKQGGELMAMLMGTEVLKSKTGTQEECCFTNVKLPLSVVMDKPVGSAPANRGILLSEAQAVAYWITERSVNEFDTYLAVRYYNDGLWARLSGQVYLDRSDFAWAAGVLLELSARVERGDWKSGTDIPRDSQAEYR</sequence>
<protein>
    <submittedName>
        <fullName evidence="1">Uncharacterized protein</fullName>
    </submittedName>
</protein>
<proteinExistence type="predicted"/>
<reference evidence="1 2" key="1">
    <citation type="submission" date="2023-10" db="EMBL/GenBank/DDBJ databases">
        <title>Draft genome sequence of Xylaria bambusicola isolate GMP-LS, the root and basal stem rot pathogen of sugarcane in Indonesia.</title>
        <authorList>
            <person name="Selvaraj P."/>
            <person name="Muralishankar V."/>
            <person name="Muruganantham S."/>
            <person name="Sp S."/>
            <person name="Haryani S."/>
            <person name="Lau K.J.X."/>
            <person name="Naqvi N.I."/>
        </authorList>
    </citation>
    <scope>NUCLEOTIDE SEQUENCE [LARGE SCALE GENOMIC DNA]</scope>
    <source>
        <strain evidence="1">GMP-LS</strain>
    </source>
</reference>
<evidence type="ECO:0000313" key="2">
    <source>
        <dbReference type="Proteomes" id="UP001305414"/>
    </source>
</evidence>
<dbReference type="EMBL" id="JAWHQM010000003">
    <property type="protein sequence ID" value="KAK5626201.1"/>
    <property type="molecule type" value="Genomic_DNA"/>
</dbReference>